<evidence type="ECO:0000313" key="3">
    <source>
        <dbReference type="Proteomes" id="UP000306630"/>
    </source>
</evidence>
<gene>
    <name evidence="2" type="ORF">E5333_14780</name>
</gene>
<name>A0A4S2FI91_9BACT</name>
<dbReference type="InterPro" id="IPR050678">
    <property type="entry name" value="DNA_Partitioning_ATPase"/>
</dbReference>
<reference evidence="2 3" key="1">
    <citation type="submission" date="2019-04" db="EMBL/GenBank/DDBJ databases">
        <title>Microbes associate with the intestines of laboratory mice.</title>
        <authorList>
            <person name="Navarre W."/>
            <person name="Wong E."/>
            <person name="Huang K."/>
            <person name="Tropini C."/>
            <person name="Ng K."/>
            <person name="Yu B."/>
        </authorList>
    </citation>
    <scope>NUCLEOTIDE SEQUENCE [LARGE SCALE GENOMIC DNA]</scope>
    <source>
        <strain evidence="2 3">NM06_A21</strain>
    </source>
</reference>
<dbReference type="InterPro" id="IPR002586">
    <property type="entry name" value="CobQ/CobB/MinD/ParA_Nub-bd_dom"/>
</dbReference>
<dbReference type="EMBL" id="SRYD01000091">
    <property type="protein sequence ID" value="TGY68552.1"/>
    <property type="molecule type" value="Genomic_DNA"/>
</dbReference>
<dbReference type="PANTHER" id="PTHR13696:SF52">
    <property type="entry name" value="PARA FAMILY PROTEIN CT_582"/>
    <property type="match status" value="1"/>
</dbReference>
<comment type="caution">
    <text evidence="2">The sequence shown here is derived from an EMBL/GenBank/DDBJ whole genome shotgun (WGS) entry which is preliminary data.</text>
</comment>
<dbReference type="Gene3D" id="3.40.50.300">
    <property type="entry name" value="P-loop containing nucleotide triphosphate hydrolases"/>
    <property type="match status" value="1"/>
</dbReference>
<dbReference type="Pfam" id="PF01656">
    <property type="entry name" value="CbiA"/>
    <property type="match status" value="1"/>
</dbReference>
<proteinExistence type="predicted"/>
<protein>
    <submittedName>
        <fullName evidence="2">ParA family protein</fullName>
    </submittedName>
</protein>
<dbReference type="Proteomes" id="UP000306630">
    <property type="component" value="Unassembled WGS sequence"/>
</dbReference>
<feature type="domain" description="CobQ/CobB/MinD/ParA nucleotide binding" evidence="1">
    <location>
        <begin position="7"/>
        <end position="210"/>
    </location>
</feature>
<dbReference type="InterPro" id="IPR027417">
    <property type="entry name" value="P-loop_NTPase"/>
</dbReference>
<accession>A0A4S2FI91</accession>
<dbReference type="PANTHER" id="PTHR13696">
    <property type="entry name" value="P-LOOP CONTAINING NUCLEOSIDE TRIPHOSPHATE HYDROLASE"/>
    <property type="match status" value="1"/>
</dbReference>
<organism evidence="2 3">
    <name type="scientific">Muribaculum intestinale</name>
    <dbReference type="NCBI Taxonomy" id="1796646"/>
    <lineage>
        <taxon>Bacteria</taxon>
        <taxon>Pseudomonadati</taxon>
        <taxon>Bacteroidota</taxon>
        <taxon>Bacteroidia</taxon>
        <taxon>Bacteroidales</taxon>
        <taxon>Muribaculaceae</taxon>
        <taxon>Muribaculum</taxon>
    </lineage>
</organism>
<evidence type="ECO:0000259" key="1">
    <source>
        <dbReference type="Pfam" id="PF01656"/>
    </source>
</evidence>
<dbReference type="RefSeq" id="WP_135993993.1">
    <property type="nucleotide sequence ID" value="NZ_SRYD01000091.1"/>
</dbReference>
<dbReference type="SUPFAM" id="SSF52540">
    <property type="entry name" value="P-loop containing nucleoside triphosphate hydrolases"/>
    <property type="match status" value="1"/>
</dbReference>
<evidence type="ECO:0000313" key="2">
    <source>
        <dbReference type="EMBL" id="TGY68552.1"/>
    </source>
</evidence>
<sequence length="252" mass="28511">MSDPVFVAFATQKGGAGKSTLTTLVASYLYYVEGVEVAAMDCDSTQHSLNVYREHDLLVTKENPFLKRAMRRFYEKFRKRPYKILLVHPSEAYKVAQQHIDEGNTPAVVFFDITGTINDRATVNLIANMDYVFVPITTETGEMASSITFANHVNNRMITTGETHIKGLRLIWNKIRTREKTRLCEIIDRYIAKLGLDSLDTVLVKSDKFEKDGHEIGNSGVFRSTLLPPDKRLLKGSNLPELVAEIRKIINV</sequence>
<dbReference type="CDD" id="cd02042">
    <property type="entry name" value="ParAB_family"/>
    <property type="match status" value="1"/>
</dbReference>
<dbReference type="AlphaFoldDB" id="A0A4S2FI91"/>